<proteinExistence type="predicted"/>
<keyword evidence="2" id="KW-1185">Reference proteome</keyword>
<evidence type="ECO:0000313" key="1">
    <source>
        <dbReference type="EMBL" id="KAJ9106348.1"/>
    </source>
</evidence>
<gene>
    <name evidence="1" type="ORF">QFC21_001494</name>
</gene>
<accession>A0ACC2W4L9</accession>
<reference evidence="1" key="1">
    <citation type="submission" date="2023-04" db="EMBL/GenBank/DDBJ databases">
        <title>Draft Genome sequencing of Naganishia species isolated from polar environments using Oxford Nanopore Technology.</title>
        <authorList>
            <person name="Leo P."/>
            <person name="Venkateswaran K."/>
        </authorList>
    </citation>
    <scope>NUCLEOTIDE SEQUENCE</scope>
    <source>
        <strain evidence="1">MNA-CCFEE 5423</strain>
    </source>
</reference>
<sequence length="898" mass="99220">MSLQQLIVSCIASSIAAKKFVELVNRLALREKDTIPDLEFRSSLTKCLLTAIQQFPAARPIVITYLQECIAAELLTTSQTVGYVLEYGKAAYGGSKHTDIFPSAGDVDRFCTIFYEELPSSTLDEKSFITETSPLVELLHSLIGLLADVNEQHPGICQLFTTFLSVVSGLQVYSEAEQETIYELKAATNQLSTIPQSILQDIRLIGTSSTVIGPPGLSTAQWGLDTRDEFGAGDDDPSPPTSPDPWTIGPVPVNGQTNAAHIVHIRAPSYITLLVKDALETPWNHSLGDNTDMTRTTEIPDSYKRIVHTAPEVCSRPTTFLYHLLCSSFGLLALSLDELQKRAVKEQNRVSNMADNTDEVMMSLNGGQTGSISDNMKSCMMKEIIARDGWKTWTWCFSGIFRLLEYWKALSRQAEGDVFQQKWQLPSMGEFEEVIAGFNNVYGRELQRCNEVLQIASGGSMGETKAIIKRIKGGADELTSFRRTIDLLELFKEEAVRADLLPAADPGTLSGSTVVAGKGAVSFDAQALLELDLTRFPHEFFDILLSPASWQSTSHQMIQLLRHSSPTSDNLLNIVITYNGFLDLVCESCPPQQVLDLVHNAIVRHDEPLKIDSDDPQAHLTTFGLWYLLACILCDRYKLRKPEILRTCTDILNIKDLTEEDGQTTRSWIEALFGSSGISDDLLQITSPIKLLRLSTTIVAQAILAASAQVIDLETLRGGLSYFSQSLLSWCQVGIIRWLCCEIQRQGMYAHIYLDVLQALLGAGDFPASILRLTAENILQLFEEGNGLELVLESSNIDILGIQKKARFSQYHGTEGESSFTSQTGPHTCSNLLRLALQSPQAHSQDIAMATQLYGLVCQVRRTHSFQAVNYRSETKGDAATHRLLTVIASNLEPVGHL</sequence>
<name>A0ACC2W4L9_9TREE</name>
<comment type="caution">
    <text evidence="1">The sequence shown here is derived from an EMBL/GenBank/DDBJ whole genome shotgun (WGS) entry which is preliminary data.</text>
</comment>
<dbReference type="EMBL" id="JASBWT010000003">
    <property type="protein sequence ID" value="KAJ9106348.1"/>
    <property type="molecule type" value="Genomic_DNA"/>
</dbReference>
<protein>
    <submittedName>
        <fullName evidence="1">Uncharacterized protein</fullName>
    </submittedName>
</protein>
<dbReference type="Proteomes" id="UP001227268">
    <property type="component" value="Unassembled WGS sequence"/>
</dbReference>
<organism evidence="1 2">
    <name type="scientific">Naganishia friedmannii</name>
    <dbReference type="NCBI Taxonomy" id="89922"/>
    <lineage>
        <taxon>Eukaryota</taxon>
        <taxon>Fungi</taxon>
        <taxon>Dikarya</taxon>
        <taxon>Basidiomycota</taxon>
        <taxon>Agaricomycotina</taxon>
        <taxon>Tremellomycetes</taxon>
        <taxon>Filobasidiales</taxon>
        <taxon>Filobasidiaceae</taxon>
        <taxon>Naganishia</taxon>
    </lineage>
</organism>
<evidence type="ECO:0000313" key="2">
    <source>
        <dbReference type="Proteomes" id="UP001227268"/>
    </source>
</evidence>